<dbReference type="AlphaFoldDB" id="A0A382QUV1"/>
<proteinExistence type="predicted"/>
<organism evidence="2">
    <name type="scientific">marine metagenome</name>
    <dbReference type="NCBI Taxonomy" id="408172"/>
    <lineage>
        <taxon>unclassified sequences</taxon>
        <taxon>metagenomes</taxon>
        <taxon>ecological metagenomes</taxon>
    </lineage>
</organism>
<accession>A0A382QUV1</accession>
<dbReference type="InterPro" id="IPR046252">
    <property type="entry name" value="DUF6285"/>
</dbReference>
<reference evidence="2" key="1">
    <citation type="submission" date="2018-05" db="EMBL/GenBank/DDBJ databases">
        <authorList>
            <person name="Lanie J.A."/>
            <person name="Ng W.-L."/>
            <person name="Kazmierczak K.M."/>
            <person name="Andrzejewski T.M."/>
            <person name="Davidsen T.M."/>
            <person name="Wayne K.J."/>
            <person name="Tettelin H."/>
            <person name="Glass J.I."/>
            <person name="Rusch D."/>
            <person name="Podicherti R."/>
            <person name="Tsui H.-C.T."/>
            <person name="Winkler M.E."/>
        </authorList>
    </citation>
    <scope>NUCLEOTIDE SEQUENCE</scope>
</reference>
<sequence>MMANAITIATRQLKIGDGPERKELKKLLNLTNPLASPKASIGDRLADLYSHVCLEIRKGNFDPDKNNHNELRNILEEAALQLVMEYNPKYLEKK</sequence>
<protein>
    <recommendedName>
        <fullName evidence="1">DUF6285 domain-containing protein</fullName>
    </recommendedName>
</protein>
<feature type="domain" description="DUF6285" evidence="1">
    <location>
        <begin position="1"/>
        <end position="90"/>
    </location>
</feature>
<dbReference type="Pfam" id="PF19802">
    <property type="entry name" value="DUF6285"/>
    <property type="match status" value="1"/>
</dbReference>
<evidence type="ECO:0000313" key="2">
    <source>
        <dbReference type="EMBL" id="SVC89279.1"/>
    </source>
</evidence>
<gene>
    <name evidence="2" type="ORF">METZ01_LOCUS342133</name>
</gene>
<name>A0A382QUV1_9ZZZZ</name>
<dbReference type="EMBL" id="UINC01117093">
    <property type="protein sequence ID" value="SVC89279.1"/>
    <property type="molecule type" value="Genomic_DNA"/>
</dbReference>
<evidence type="ECO:0000259" key="1">
    <source>
        <dbReference type="Pfam" id="PF19802"/>
    </source>
</evidence>